<dbReference type="PANTHER" id="PTHR31881:SF6">
    <property type="entry name" value="OS09G0494600 PROTEIN"/>
    <property type="match status" value="1"/>
</dbReference>
<accession>A0A1S4CEE5</accession>
<dbReference type="InterPro" id="IPR004252">
    <property type="entry name" value="Probable_transposase_24"/>
</dbReference>
<dbReference type="RefSeq" id="XP_016499587.1">
    <property type="nucleotide sequence ID" value="XM_016644101.1"/>
</dbReference>
<gene>
    <name evidence="3 4" type="primary">LOC107818160</name>
</gene>
<feature type="coiled-coil region" evidence="1">
    <location>
        <begin position="152"/>
        <end position="193"/>
    </location>
</feature>
<dbReference type="STRING" id="4097.A0A1S4CEE5"/>
<evidence type="ECO:0000313" key="3">
    <source>
        <dbReference type="RefSeq" id="XP_016499586.1"/>
    </source>
</evidence>
<evidence type="ECO:0000256" key="1">
    <source>
        <dbReference type="SAM" id="Coils"/>
    </source>
</evidence>
<keyword evidence="2" id="KW-1185">Reference proteome</keyword>
<dbReference type="Pfam" id="PF03004">
    <property type="entry name" value="Transposase_24"/>
    <property type="match status" value="1"/>
</dbReference>
<dbReference type="RefSeq" id="XP_016499586.1">
    <property type="nucleotide sequence ID" value="XM_016644100.1"/>
</dbReference>
<dbReference type="KEGG" id="nta:107818160"/>
<organism evidence="4">
    <name type="scientific">Nicotiana tabacum</name>
    <name type="common">Common tobacco</name>
    <dbReference type="NCBI Taxonomy" id="4097"/>
    <lineage>
        <taxon>Eukaryota</taxon>
        <taxon>Viridiplantae</taxon>
        <taxon>Streptophyta</taxon>
        <taxon>Embryophyta</taxon>
        <taxon>Tracheophyta</taxon>
        <taxon>Spermatophyta</taxon>
        <taxon>Magnoliopsida</taxon>
        <taxon>eudicotyledons</taxon>
        <taxon>Gunneridae</taxon>
        <taxon>Pentapetalae</taxon>
        <taxon>asterids</taxon>
        <taxon>lamiids</taxon>
        <taxon>Solanales</taxon>
        <taxon>Solanaceae</taxon>
        <taxon>Nicotianoideae</taxon>
        <taxon>Nicotianeae</taxon>
        <taxon>Nicotiana</taxon>
    </lineage>
</organism>
<sequence length="248" mass="28640">MEKKPENIPAYQFKELLKYWNSDKHKKMSATNIENRKKLKDPYTASKKSFAIVRNDLEKEKETSDPLSLKDIFVATRQRKPGRTYKESNEDTTRKIAEMESIETQQSENSDESINAFASIMGPEHPGHLRLYGRRVTKTSLKGKVGHFEPSSNTTNDHMQKMEERMIRLEEKIEEQKEQYEEQKTMMRQEIVEDIITKLQRSGLPIDANILATLYSRPLGEASSTQAATIHLIHRPSLGSNNQGEENE</sequence>
<protein>
    <submittedName>
        <fullName evidence="3 4">Uncharacterized protein</fullName>
    </submittedName>
</protein>
<name>A0A1S4CEE5_TOBAC</name>
<dbReference type="AlphaFoldDB" id="A0A1S4CEE5"/>
<evidence type="ECO:0000313" key="4">
    <source>
        <dbReference type="RefSeq" id="XP_016499587.1"/>
    </source>
</evidence>
<dbReference type="Proteomes" id="UP000790787">
    <property type="component" value="Chromosome 22"/>
</dbReference>
<reference evidence="3 4" key="2">
    <citation type="submission" date="2025-04" db="UniProtKB">
        <authorList>
            <consortium name="RefSeq"/>
        </authorList>
    </citation>
    <scope>IDENTIFICATION</scope>
</reference>
<reference key="1">
    <citation type="journal article" date="2014" name="Nat. Commun.">
        <title>The tobacco genome sequence and its comparison with those of tomato and potato.</title>
        <authorList>
            <person name="Sierro N."/>
            <person name="Battey J.N."/>
            <person name="Ouadi S."/>
            <person name="Bakaher N."/>
            <person name="Bovet L."/>
            <person name="Willig A."/>
            <person name="Goepfert S."/>
            <person name="Peitsch M.C."/>
            <person name="Ivanov N.V."/>
        </authorList>
    </citation>
    <scope>NUCLEOTIDE SEQUENCE [LARGE SCALE GENOMIC DNA]</scope>
    <source>
        <strain>cv. TN90</strain>
    </source>
</reference>
<dbReference type="PANTHER" id="PTHR31881">
    <property type="match status" value="1"/>
</dbReference>
<dbReference type="OrthoDB" id="1913335at2759"/>
<proteinExistence type="predicted"/>
<dbReference type="PaxDb" id="4097-A0A1S4CEE5"/>
<evidence type="ECO:0000313" key="2">
    <source>
        <dbReference type="Proteomes" id="UP000790787"/>
    </source>
</evidence>
<keyword evidence="1" id="KW-0175">Coiled coil</keyword>
<dbReference type="GeneID" id="107818160"/>